<reference evidence="2 3" key="1">
    <citation type="submission" date="2024-02" db="EMBL/GenBank/DDBJ databases">
        <title>De novo assembly and annotation of 12 fungi associated with fruit tree decline syndrome in Ontario, Canada.</title>
        <authorList>
            <person name="Sulman M."/>
            <person name="Ellouze W."/>
            <person name="Ilyukhin E."/>
        </authorList>
    </citation>
    <scope>NUCLEOTIDE SEQUENCE [LARGE SCALE GENOMIC DNA]</scope>
    <source>
        <strain evidence="2 3">M1-105</strain>
    </source>
</reference>
<evidence type="ECO:0000313" key="3">
    <source>
        <dbReference type="Proteomes" id="UP001521116"/>
    </source>
</evidence>
<evidence type="ECO:0000256" key="1">
    <source>
        <dbReference type="SAM" id="SignalP"/>
    </source>
</evidence>
<accession>A0ABR3SN58</accession>
<comment type="caution">
    <text evidence="2">The sequence shown here is derived from an EMBL/GenBank/DDBJ whole genome shotgun (WGS) entry which is preliminary data.</text>
</comment>
<keyword evidence="1" id="KW-0732">Signal</keyword>
<proteinExistence type="predicted"/>
<name>A0ABR3SN58_9PEZI</name>
<sequence>MKTSAVVATILAAAGSSAAESPFRMLALSKGAAFDGTYLRGSAGRFVLGKQTNTTCGAVAPMFTSSNNTITTYGDGKQNVQMVSVDITGAVGGMLSYKDYPYNLTAEDVTDSFSQATSDSIQHLFYNNGTWLACPQKESGVYSVYADEAYSLKTGKQECIPFVIATQEVESPQVCTMS</sequence>
<keyword evidence="3" id="KW-1185">Reference proteome</keyword>
<evidence type="ECO:0008006" key="4">
    <source>
        <dbReference type="Google" id="ProtNLM"/>
    </source>
</evidence>
<organism evidence="2 3">
    <name type="scientific">Neofusicoccum ribis</name>
    <dbReference type="NCBI Taxonomy" id="45134"/>
    <lineage>
        <taxon>Eukaryota</taxon>
        <taxon>Fungi</taxon>
        <taxon>Dikarya</taxon>
        <taxon>Ascomycota</taxon>
        <taxon>Pezizomycotina</taxon>
        <taxon>Dothideomycetes</taxon>
        <taxon>Dothideomycetes incertae sedis</taxon>
        <taxon>Botryosphaeriales</taxon>
        <taxon>Botryosphaeriaceae</taxon>
        <taxon>Neofusicoccum</taxon>
    </lineage>
</organism>
<dbReference type="Proteomes" id="UP001521116">
    <property type="component" value="Unassembled WGS sequence"/>
</dbReference>
<protein>
    <recommendedName>
        <fullName evidence="4">Cell wall protein</fullName>
    </recommendedName>
</protein>
<feature type="signal peptide" evidence="1">
    <location>
        <begin position="1"/>
        <end position="19"/>
    </location>
</feature>
<dbReference type="EMBL" id="JAJVDC020000095">
    <property type="protein sequence ID" value="KAL1625484.1"/>
    <property type="molecule type" value="Genomic_DNA"/>
</dbReference>
<feature type="chain" id="PRO_5045201927" description="Cell wall protein" evidence="1">
    <location>
        <begin position="20"/>
        <end position="178"/>
    </location>
</feature>
<gene>
    <name evidence="2" type="ORF">SLS56_007378</name>
</gene>
<evidence type="ECO:0000313" key="2">
    <source>
        <dbReference type="EMBL" id="KAL1625484.1"/>
    </source>
</evidence>